<sequence>MKTENLINTITTLGKDVFAIRDLRQLYPTDLNIKTTIKRLVDRGILNNVTRGTYQLKDKSIDPEKLATQLYAPSYVSFESVLSKYGIINQGFNKVTLATTRHSKKTELSKISCEYIHLKPNLFFGFDLVKNIYLAQPEKALLDELYLISLGKRKINTSEWVLDGLDFKKIKTYSKLFPAHTQKLAKELLLR</sequence>
<organism evidence="1 2">
    <name type="scientific">Candidatus Shapirobacteria bacterium CG03_land_8_20_14_0_80_35_14</name>
    <dbReference type="NCBI Taxonomy" id="1974878"/>
    <lineage>
        <taxon>Bacteria</taxon>
        <taxon>Candidatus Shapironibacteriota</taxon>
    </lineage>
</organism>
<evidence type="ECO:0000313" key="1">
    <source>
        <dbReference type="EMBL" id="PIV07830.1"/>
    </source>
</evidence>
<protein>
    <recommendedName>
        <fullName evidence="3">Transcriptional regulator, AbiEi antitoxin, Type IV TA system</fullName>
    </recommendedName>
</protein>
<dbReference type="AlphaFoldDB" id="A0A2M7BQS5"/>
<accession>A0A2M7BQS5</accession>
<dbReference type="Proteomes" id="UP000229191">
    <property type="component" value="Unassembled WGS sequence"/>
</dbReference>
<name>A0A2M7BQS5_9BACT</name>
<reference evidence="2" key="1">
    <citation type="submission" date="2017-09" db="EMBL/GenBank/DDBJ databases">
        <title>Depth-based differentiation of microbial function through sediment-hosted aquifers and enrichment of novel symbionts in the deep terrestrial subsurface.</title>
        <authorList>
            <person name="Probst A.J."/>
            <person name="Ladd B."/>
            <person name="Jarett J.K."/>
            <person name="Geller-Mcgrath D.E."/>
            <person name="Sieber C.M.K."/>
            <person name="Emerson J.B."/>
            <person name="Anantharaman K."/>
            <person name="Thomas B.C."/>
            <person name="Malmstrom R."/>
            <person name="Stieglmeier M."/>
            <person name="Klingl A."/>
            <person name="Woyke T."/>
            <person name="Ryan C.M."/>
            <person name="Banfield J.F."/>
        </authorList>
    </citation>
    <scope>NUCLEOTIDE SEQUENCE [LARGE SCALE GENOMIC DNA]</scope>
</reference>
<proteinExistence type="predicted"/>
<comment type="caution">
    <text evidence="1">The sequence shown here is derived from an EMBL/GenBank/DDBJ whole genome shotgun (WGS) entry which is preliminary data.</text>
</comment>
<evidence type="ECO:0008006" key="3">
    <source>
        <dbReference type="Google" id="ProtNLM"/>
    </source>
</evidence>
<dbReference type="EMBL" id="PEVB01000012">
    <property type="protein sequence ID" value="PIV07830.1"/>
    <property type="molecule type" value="Genomic_DNA"/>
</dbReference>
<gene>
    <name evidence="1" type="ORF">COS53_00325</name>
</gene>
<evidence type="ECO:0000313" key="2">
    <source>
        <dbReference type="Proteomes" id="UP000229191"/>
    </source>
</evidence>